<name>A0A9P5MUQ4_9AGAM</name>
<protein>
    <submittedName>
        <fullName evidence="5">Uncharacterized protein</fullName>
    </submittedName>
</protein>
<gene>
    <name evidence="5" type="ORF">DFH94DRAFT_845540</name>
</gene>
<feature type="compositionally biased region" description="Polar residues" evidence="1">
    <location>
        <begin position="1105"/>
        <end position="1120"/>
    </location>
</feature>
<dbReference type="Proteomes" id="UP000759537">
    <property type="component" value="Unassembled WGS sequence"/>
</dbReference>
<dbReference type="GO" id="GO:0016197">
    <property type="term" value="P:endosomal transport"/>
    <property type="evidence" value="ECO:0007669"/>
    <property type="project" value="TreeGrafter"/>
</dbReference>
<feature type="domain" description="EH" evidence="3">
    <location>
        <begin position="132"/>
        <end position="218"/>
    </location>
</feature>
<feature type="region of interest" description="Disordered" evidence="1">
    <location>
        <begin position="222"/>
        <end position="254"/>
    </location>
</feature>
<dbReference type="GO" id="GO:0006897">
    <property type="term" value="P:endocytosis"/>
    <property type="evidence" value="ECO:0007669"/>
    <property type="project" value="TreeGrafter"/>
</dbReference>
<dbReference type="SMART" id="SM00054">
    <property type="entry name" value="EFh"/>
    <property type="match status" value="3"/>
</dbReference>
<accession>A0A9P5MUQ4</accession>
<feature type="region of interest" description="Disordered" evidence="1">
    <location>
        <begin position="1026"/>
        <end position="1048"/>
    </location>
</feature>
<dbReference type="CDD" id="cd06503">
    <property type="entry name" value="ATP-synt_Fo_b"/>
    <property type="match status" value="1"/>
</dbReference>
<feature type="compositionally biased region" description="Acidic residues" evidence="1">
    <location>
        <begin position="883"/>
        <end position="898"/>
    </location>
</feature>
<feature type="compositionally biased region" description="Pro residues" evidence="1">
    <location>
        <begin position="1121"/>
        <end position="1130"/>
    </location>
</feature>
<proteinExistence type="predicted"/>
<feature type="compositionally biased region" description="Polar residues" evidence="1">
    <location>
        <begin position="739"/>
        <end position="770"/>
    </location>
</feature>
<dbReference type="Pfam" id="PF12763">
    <property type="entry name" value="EH"/>
    <property type="match status" value="3"/>
</dbReference>
<reference evidence="5" key="2">
    <citation type="journal article" date="2020" name="Nat. Commun.">
        <title>Large-scale genome sequencing of mycorrhizal fungi provides insights into the early evolution of symbiotic traits.</title>
        <authorList>
            <person name="Miyauchi S."/>
            <person name="Kiss E."/>
            <person name="Kuo A."/>
            <person name="Drula E."/>
            <person name="Kohler A."/>
            <person name="Sanchez-Garcia M."/>
            <person name="Morin E."/>
            <person name="Andreopoulos B."/>
            <person name="Barry K.W."/>
            <person name="Bonito G."/>
            <person name="Buee M."/>
            <person name="Carver A."/>
            <person name="Chen C."/>
            <person name="Cichocki N."/>
            <person name="Clum A."/>
            <person name="Culley D."/>
            <person name="Crous P.W."/>
            <person name="Fauchery L."/>
            <person name="Girlanda M."/>
            <person name="Hayes R.D."/>
            <person name="Keri Z."/>
            <person name="LaButti K."/>
            <person name="Lipzen A."/>
            <person name="Lombard V."/>
            <person name="Magnuson J."/>
            <person name="Maillard F."/>
            <person name="Murat C."/>
            <person name="Nolan M."/>
            <person name="Ohm R.A."/>
            <person name="Pangilinan J."/>
            <person name="Pereira M.F."/>
            <person name="Perotto S."/>
            <person name="Peter M."/>
            <person name="Pfister S."/>
            <person name="Riley R."/>
            <person name="Sitrit Y."/>
            <person name="Stielow J.B."/>
            <person name="Szollosi G."/>
            <person name="Zifcakova L."/>
            <person name="Stursova M."/>
            <person name="Spatafora J.W."/>
            <person name="Tedersoo L."/>
            <person name="Vaario L.M."/>
            <person name="Yamada A."/>
            <person name="Yan M."/>
            <person name="Wang P."/>
            <person name="Xu J."/>
            <person name="Bruns T."/>
            <person name="Baldrian P."/>
            <person name="Vilgalys R."/>
            <person name="Dunand C."/>
            <person name="Henrissat B."/>
            <person name="Grigoriev I.V."/>
            <person name="Hibbett D."/>
            <person name="Nagy L.G."/>
            <person name="Martin F.M."/>
        </authorList>
    </citation>
    <scope>NUCLEOTIDE SEQUENCE</scope>
    <source>
        <strain evidence="5">Prilba</strain>
    </source>
</reference>
<dbReference type="PROSITE" id="PS50222">
    <property type="entry name" value="EF_HAND_2"/>
    <property type="match status" value="1"/>
</dbReference>
<feature type="domain" description="EH" evidence="3">
    <location>
        <begin position="315"/>
        <end position="404"/>
    </location>
</feature>
<dbReference type="OrthoDB" id="524326at2759"/>
<feature type="region of interest" description="Disordered" evidence="1">
    <location>
        <begin position="428"/>
        <end position="503"/>
    </location>
</feature>
<dbReference type="GO" id="GO:0005886">
    <property type="term" value="C:plasma membrane"/>
    <property type="evidence" value="ECO:0007669"/>
    <property type="project" value="TreeGrafter"/>
</dbReference>
<dbReference type="GO" id="GO:0005509">
    <property type="term" value="F:calcium ion binding"/>
    <property type="evidence" value="ECO:0007669"/>
    <property type="project" value="InterPro"/>
</dbReference>
<feature type="region of interest" description="Disordered" evidence="1">
    <location>
        <begin position="100"/>
        <end position="124"/>
    </location>
</feature>
<feature type="compositionally biased region" description="Low complexity" evidence="1">
    <location>
        <begin position="1201"/>
        <end position="1213"/>
    </location>
</feature>
<evidence type="ECO:0000313" key="5">
    <source>
        <dbReference type="EMBL" id="KAF8479248.1"/>
    </source>
</evidence>
<dbReference type="Pfam" id="PF00627">
    <property type="entry name" value="UBA"/>
    <property type="match status" value="1"/>
</dbReference>
<evidence type="ECO:0000256" key="1">
    <source>
        <dbReference type="SAM" id="MobiDB-lite"/>
    </source>
</evidence>
<feature type="domain" description="UBA" evidence="2">
    <location>
        <begin position="1270"/>
        <end position="1310"/>
    </location>
</feature>
<feature type="compositionally biased region" description="Polar residues" evidence="1">
    <location>
        <begin position="1159"/>
        <end position="1183"/>
    </location>
</feature>
<dbReference type="InterPro" id="IPR015940">
    <property type="entry name" value="UBA"/>
</dbReference>
<dbReference type="CDD" id="cd00052">
    <property type="entry name" value="EH"/>
    <property type="match status" value="3"/>
</dbReference>
<evidence type="ECO:0000313" key="6">
    <source>
        <dbReference type="Proteomes" id="UP000759537"/>
    </source>
</evidence>
<keyword evidence="6" id="KW-1185">Reference proteome</keyword>
<dbReference type="SMART" id="SM00165">
    <property type="entry name" value="UBA"/>
    <property type="match status" value="1"/>
</dbReference>
<feature type="region of interest" description="Disordered" evidence="1">
    <location>
        <begin position="947"/>
        <end position="977"/>
    </location>
</feature>
<reference evidence="5" key="1">
    <citation type="submission" date="2019-10" db="EMBL/GenBank/DDBJ databases">
        <authorList>
            <consortium name="DOE Joint Genome Institute"/>
            <person name="Kuo A."/>
            <person name="Miyauchi S."/>
            <person name="Kiss E."/>
            <person name="Drula E."/>
            <person name="Kohler A."/>
            <person name="Sanchez-Garcia M."/>
            <person name="Andreopoulos B."/>
            <person name="Barry K.W."/>
            <person name="Bonito G."/>
            <person name="Buee M."/>
            <person name="Carver A."/>
            <person name="Chen C."/>
            <person name="Cichocki N."/>
            <person name="Clum A."/>
            <person name="Culley D."/>
            <person name="Crous P.W."/>
            <person name="Fauchery L."/>
            <person name="Girlanda M."/>
            <person name="Hayes R."/>
            <person name="Keri Z."/>
            <person name="LaButti K."/>
            <person name="Lipzen A."/>
            <person name="Lombard V."/>
            <person name="Magnuson J."/>
            <person name="Maillard F."/>
            <person name="Morin E."/>
            <person name="Murat C."/>
            <person name="Nolan M."/>
            <person name="Ohm R."/>
            <person name="Pangilinan J."/>
            <person name="Pereira M."/>
            <person name="Perotto S."/>
            <person name="Peter M."/>
            <person name="Riley R."/>
            <person name="Sitrit Y."/>
            <person name="Stielow B."/>
            <person name="Szollosi G."/>
            <person name="Zifcakova L."/>
            <person name="Stursova M."/>
            <person name="Spatafora J.W."/>
            <person name="Tedersoo L."/>
            <person name="Vaario L.-M."/>
            <person name="Yamada A."/>
            <person name="Yan M."/>
            <person name="Wang P."/>
            <person name="Xu J."/>
            <person name="Bruns T."/>
            <person name="Baldrian P."/>
            <person name="Vilgalys R."/>
            <person name="Henrissat B."/>
            <person name="Grigoriev I.V."/>
            <person name="Hibbett D."/>
            <person name="Nagy L.G."/>
            <person name="Martin F.M."/>
        </authorList>
    </citation>
    <scope>NUCLEOTIDE SEQUENCE</scope>
    <source>
        <strain evidence="5">Prilba</strain>
    </source>
</reference>
<dbReference type="InterPro" id="IPR009060">
    <property type="entry name" value="UBA-like_sf"/>
</dbReference>
<dbReference type="SUPFAM" id="SSF47473">
    <property type="entry name" value="EF-hand"/>
    <property type="match status" value="3"/>
</dbReference>
<dbReference type="SUPFAM" id="SSF46934">
    <property type="entry name" value="UBA-like"/>
    <property type="match status" value="1"/>
</dbReference>
<dbReference type="SMART" id="SM00027">
    <property type="entry name" value="EH"/>
    <property type="match status" value="3"/>
</dbReference>
<feature type="region of interest" description="Disordered" evidence="1">
    <location>
        <begin position="684"/>
        <end position="922"/>
    </location>
</feature>
<sequence>MATSFSPTHGEVALVNQIFAKHDPQKYGIVTSDIAVNVFGGANLSATTLSQIWGIADEDNQGYLTRKGVSVAVRLIGWAQKGDVVSAELVNKPGPLAVMDGFSSSSEPRRAVSPTPKSPGSSRFPLSLTAQDKAKFTQYFSKCGPVNGEKAREVFVKSKLSVEQLSQIWNLSDTQNRGSLDVADFIVAMYLIQASMSGQLPFIPTTLPPGLYETASGQTLPGSAVASHTTGNSGSFSPGFPGSFPQNSGSGMVQAQLTGKPLQPQYSGRPLQPQFTGQVAQNQTGSASGLAPVPAPFPAVSVPHSQPAWDVTPTEKATSDKHFDGLDKQKRGYIEGEVAVPFMLQSKLPGDVLASIWDLADLNNDGRITRDGFAVAFHLIQGKLTGKEIPTTLPASLMPPSMRVVAVPTASPFQQPPSDLLNDLLWEDSPVTSHPQPTTLQPQRTGHTQSSAISAPQTQGQSTFASNKDLLDDDDDDAGVGTSTTINDHSAEIGNLQNQLQSTTRSLENTRAERNNVEITVQNQAAQLSALQTQLGSAKAAYGAESRLLASLHERFSNQSSEIQKVKEELIRAESELSAIRLEKAEVEQNLLHDKEEIRDLQRKMTETGSTIEVVKAEVEKAQKEAKQQKGLLVIAKKQLATREAERAKISQELREVVAEAEEVTREREMTEAELLKEPTAINVSNGLPFAPSPSLSGDGVPFSAAQPHPGSPGSPSSVSGSLTAKSNNPFERIAAGSGRQSPFLPSSVPTPAVVTSPQNEGTTTDNPFTFDQAFGDEEARPGPDVEEPSTGPETNVQPSTSKIVGEPRIAVNEEVSEPSSDHDLFITPPTSALDALGANSITLAAEPDSLKRPPPDATSLVPSTDRPPEAHTDINSQLNELDANESDSSDEDSEDETPLATLVGLSHPAGAAKGAVSNGHASPRTAVEAAFPPVVAVVAAAEAQSTNPFPPLPAKDNSPFPASTSPFAVSPPEPPKVATLSDFDKAFGDFPGTAPTAGGKNASFDNVFEDQFDFTKAEPSASLPAISVSSSGSSAFPPAPTNSGIVKSSISPVRETGFENAFKPPQKTASSVRPVSAVDGLPVLPPVPESRPFSFVQAFSSDLSSSAPAITEAPTHTTPSQPPPVPDAPTPSFDDAYGLNGAQTDSGFGTTSSRTSSIPLAQSPLSTTPTSNPIRGSTSPRDTVNFPVSPPHGTPPVSSPPRVSSPPKGRPSTSSSKESGKEQGRHSKLSIRLPFGKKKKTQDSLPPPPSQHLSPIVDESIRRASPAVEDDVEPVKQLCSMGFSRTRAVAALEASSYDFQKALNSLLNP</sequence>
<feature type="compositionally biased region" description="Polar residues" evidence="1">
    <location>
        <begin position="430"/>
        <end position="466"/>
    </location>
</feature>
<dbReference type="InterPro" id="IPR000261">
    <property type="entry name" value="EH_dom"/>
</dbReference>
<dbReference type="InterPro" id="IPR011992">
    <property type="entry name" value="EF-hand-dom_pair"/>
</dbReference>
<evidence type="ECO:0000259" key="2">
    <source>
        <dbReference type="PROSITE" id="PS50030"/>
    </source>
</evidence>
<dbReference type="PANTHER" id="PTHR11216:SF170">
    <property type="entry name" value="DYNAMIN ASSOCIATED PROTEIN 160, ISOFORM D"/>
    <property type="match status" value="1"/>
</dbReference>
<feature type="compositionally biased region" description="Low complexity" evidence="1">
    <location>
        <begin position="1026"/>
        <end position="1037"/>
    </location>
</feature>
<feature type="compositionally biased region" description="Low complexity" evidence="1">
    <location>
        <begin position="231"/>
        <end position="251"/>
    </location>
</feature>
<dbReference type="InterPro" id="IPR002048">
    <property type="entry name" value="EF_hand_dom"/>
</dbReference>
<feature type="domain" description="EH" evidence="3">
    <location>
        <begin position="11"/>
        <end position="96"/>
    </location>
</feature>
<dbReference type="PROSITE" id="PS50031">
    <property type="entry name" value="EH"/>
    <property type="match status" value="3"/>
</dbReference>
<feature type="compositionally biased region" description="Polar residues" evidence="1">
    <location>
        <begin position="792"/>
        <end position="803"/>
    </location>
</feature>
<feature type="domain" description="EF-hand" evidence="4">
    <location>
        <begin position="348"/>
        <end position="383"/>
    </location>
</feature>
<dbReference type="EMBL" id="WHVB01000010">
    <property type="protein sequence ID" value="KAF8479248.1"/>
    <property type="molecule type" value="Genomic_DNA"/>
</dbReference>
<feature type="compositionally biased region" description="Low complexity" evidence="1">
    <location>
        <begin position="1145"/>
        <end position="1158"/>
    </location>
</feature>
<dbReference type="GO" id="GO:0005737">
    <property type="term" value="C:cytoplasm"/>
    <property type="evidence" value="ECO:0007669"/>
    <property type="project" value="TreeGrafter"/>
</dbReference>
<comment type="caution">
    <text evidence="5">The sequence shown here is derived from an EMBL/GenBank/DDBJ whole genome shotgun (WGS) entry which is preliminary data.</text>
</comment>
<evidence type="ECO:0000259" key="4">
    <source>
        <dbReference type="PROSITE" id="PS50222"/>
    </source>
</evidence>
<dbReference type="PANTHER" id="PTHR11216">
    <property type="entry name" value="EH DOMAIN"/>
    <property type="match status" value="1"/>
</dbReference>
<dbReference type="Gene3D" id="1.10.238.10">
    <property type="entry name" value="EF-hand"/>
    <property type="match status" value="3"/>
</dbReference>
<dbReference type="Gene3D" id="1.10.8.10">
    <property type="entry name" value="DNA helicase RuvA subunit, C-terminal domain"/>
    <property type="match status" value="1"/>
</dbReference>
<feature type="compositionally biased region" description="Low complexity" evidence="1">
    <location>
        <begin position="712"/>
        <end position="722"/>
    </location>
</feature>
<feature type="region of interest" description="Disordered" evidence="1">
    <location>
        <begin position="302"/>
        <end position="323"/>
    </location>
</feature>
<dbReference type="PROSITE" id="PS50030">
    <property type="entry name" value="UBA"/>
    <property type="match status" value="1"/>
</dbReference>
<dbReference type="CDD" id="cd14270">
    <property type="entry name" value="UBA"/>
    <property type="match status" value="1"/>
</dbReference>
<evidence type="ECO:0000259" key="3">
    <source>
        <dbReference type="PROSITE" id="PS50031"/>
    </source>
</evidence>
<organism evidence="5 6">
    <name type="scientific">Russula ochroleuca</name>
    <dbReference type="NCBI Taxonomy" id="152965"/>
    <lineage>
        <taxon>Eukaryota</taxon>
        <taxon>Fungi</taxon>
        <taxon>Dikarya</taxon>
        <taxon>Basidiomycota</taxon>
        <taxon>Agaricomycotina</taxon>
        <taxon>Agaricomycetes</taxon>
        <taxon>Russulales</taxon>
        <taxon>Russulaceae</taxon>
        <taxon>Russula</taxon>
    </lineage>
</organism>
<feature type="compositionally biased region" description="Pro residues" evidence="1">
    <location>
        <begin position="1189"/>
        <end position="1200"/>
    </location>
</feature>
<feature type="region of interest" description="Disordered" evidence="1">
    <location>
        <begin position="1105"/>
        <end position="1270"/>
    </location>
</feature>